<evidence type="ECO:0000313" key="5">
    <source>
        <dbReference type="Proteomes" id="UP000228380"/>
    </source>
</evidence>
<reference evidence="5" key="1">
    <citation type="journal article" date="2019" name="Nat. Commun.">
        <title>Genome-wide association mapping of date palm fruit traits.</title>
        <authorList>
            <person name="Hazzouri K.M."/>
            <person name="Gros-Balthazard M."/>
            <person name="Flowers J.M."/>
            <person name="Copetti D."/>
            <person name="Lemansour A."/>
            <person name="Lebrun M."/>
            <person name="Masmoudi K."/>
            <person name="Ferrand S."/>
            <person name="Dhar M.I."/>
            <person name="Fresquez Z.A."/>
            <person name="Rosas U."/>
            <person name="Zhang J."/>
            <person name="Talag J."/>
            <person name="Lee S."/>
            <person name="Kudrna D."/>
            <person name="Powell R.F."/>
            <person name="Leitch I.J."/>
            <person name="Krueger R.R."/>
            <person name="Wing R.A."/>
            <person name="Amiri K.M.A."/>
            <person name="Purugganan M.D."/>
        </authorList>
    </citation>
    <scope>NUCLEOTIDE SEQUENCE [LARGE SCALE GENOMIC DNA]</scope>
    <source>
        <strain evidence="5">cv. Khalas</strain>
    </source>
</reference>
<dbReference type="GeneID" id="103719834"/>
<keyword evidence="5" id="KW-1185">Reference proteome</keyword>
<dbReference type="AlphaFoldDB" id="A0A8B9AP40"/>
<name>A0A8B9AP40_PHODC</name>
<reference evidence="6" key="2">
    <citation type="submission" date="2025-08" db="UniProtKB">
        <authorList>
            <consortium name="RefSeq"/>
        </authorList>
    </citation>
    <scope>IDENTIFICATION</scope>
    <source>
        <tissue evidence="6">Young leaves</tissue>
    </source>
</reference>
<sequence length="374" mass="41957">MSHNCKRPPLLLCSAEESDAALDLSLPFFSSPSISPLLRNLQSALAPLSLSPPRPLLLRRIVSGPSPRSTPSSERRIPLLTMSKDSYAKQNELGPNYLGYYKHLFFELFSQNEDIELPLSGSNSEPSAGYSDDVRRIHNQDKGWKGKSCSTSGSFFAGGIGEELSEFKKEKLKSIIHESAVCFNQEADEVFGQILSAFQAESDRRKKELLPGCASASDEDMSEPNCGRKRKASFSPISDSYLSYTDILNSQSIRQVYNDTQAVQGNDEICQEALEKANKISAKLCKMEQDLEEFLDVVVSKCREMTCGEKRQLGKQIQKLPEKAFDRVVEIVQQTNLSASHLSDNIFINLEEQDNVTLWRLYYYVQTVKKANKL</sequence>
<feature type="domain" description="NET" evidence="4">
    <location>
        <begin position="295"/>
        <end position="374"/>
    </location>
</feature>
<evidence type="ECO:0000313" key="6">
    <source>
        <dbReference type="RefSeq" id="XP_038987357.1"/>
    </source>
</evidence>
<feature type="region of interest" description="Disordered" evidence="3">
    <location>
        <begin position="210"/>
        <end position="230"/>
    </location>
</feature>
<gene>
    <name evidence="6" type="primary">LOC103719834</name>
</gene>
<dbReference type="PROSITE" id="PS51525">
    <property type="entry name" value="NET"/>
    <property type="match status" value="1"/>
</dbReference>
<evidence type="ECO:0000259" key="4">
    <source>
        <dbReference type="PROSITE" id="PS51525"/>
    </source>
</evidence>
<organism evidence="5 6">
    <name type="scientific">Phoenix dactylifera</name>
    <name type="common">Date palm</name>
    <dbReference type="NCBI Taxonomy" id="42345"/>
    <lineage>
        <taxon>Eukaryota</taxon>
        <taxon>Viridiplantae</taxon>
        <taxon>Streptophyta</taxon>
        <taxon>Embryophyta</taxon>
        <taxon>Tracheophyta</taxon>
        <taxon>Spermatophyta</taxon>
        <taxon>Magnoliopsida</taxon>
        <taxon>Liliopsida</taxon>
        <taxon>Arecaceae</taxon>
        <taxon>Coryphoideae</taxon>
        <taxon>Phoeniceae</taxon>
        <taxon>Phoenix</taxon>
    </lineage>
</organism>
<evidence type="ECO:0000256" key="2">
    <source>
        <dbReference type="ARBA" id="ARBA00023163"/>
    </source>
</evidence>
<protein>
    <submittedName>
        <fullName evidence="6">Uncharacterized protein LOC103719834 isoform X1</fullName>
    </submittedName>
</protein>
<dbReference type="RefSeq" id="XP_038987357.1">
    <property type="nucleotide sequence ID" value="XM_039131429.1"/>
</dbReference>
<dbReference type="Gene3D" id="1.20.1270.220">
    <property type="match status" value="1"/>
</dbReference>
<keyword evidence="1" id="KW-0805">Transcription regulation</keyword>
<proteinExistence type="predicted"/>
<dbReference type="InterPro" id="IPR038336">
    <property type="entry name" value="NET_sf"/>
</dbReference>
<evidence type="ECO:0000256" key="1">
    <source>
        <dbReference type="ARBA" id="ARBA00023015"/>
    </source>
</evidence>
<dbReference type="PANTHER" id="PTHR45926">
    <property type="entry name" value="OSJNBA0053K19.4 PROTEIN"/>
    <property type="match status" value="1"/>
</dbReference>
<dbReference type="OrthoDB" id="21449at2759"/>
<dbReference type="InterPro" id="IPR027353">
    <property type="entry name" value="NET_dom"/>
</dbReference>
<accession>A0A8B9AP40</accession>
<keyword evidence="2" id="KW-0804">Transcription</keyword>
<dbReference type="Proteomes" id="UP000228380">
    <property type="component" value="Chromosome 11"/>
</dbReference>
<dbReference type="Pfam" id="PF17035">
    <property type="entry name" value="BET"/>
    <property type="match status" value="1"/>
</dbReference>
<evidence type="ECO:0000256" key="3">
    <source>
        <dbReference type="SAM" id="MobiDB-lite"/>
    </source>
</evidence>